<dbReference type="CDD" id="cd02334">
    <property type="entry name" value="ZZ_dystrophin"/>
    <property type="match status" value="1"/>
</dbReference>
<evidence type="ECO:0000256" key="13">
    <source>
        <dbReference type="ARBA" id="ARBA00083840"/>
    </source>
</evidence>
<feature type="domain" description="ZZ-type" evidence="18">
    <location>
        <begin position="884"/>
        <end position="940"/>
    </location>
</feature>
<dbReference type="InterPro" id="IPR043145">
    <property type="entry name" value="Znf_ZZ_sf"/>
</dbReference>
<feature type="region of interest" description="Disordered" evidence="16">
    <location>
        <begin position="1"/>
        <end position="128"/>
    </location>
</feature>
<dbReference type="GO" id="GO:0048172">
    <property type="term" value="P:regulation of short-term neuronal synaptic plasticity"/>
    <property type="evidence" value="ECO:0007669"/>
    <property type="project" value="UniProtKB-ARBA"/>
</dbReference>
<dbReference type="GO" id="GO:0050699">
    <property type="term" value="F:WW domain binding"/>
    <property type="evidence" value="ECO:0007669"/>
    <property type="project" value="UniProtKB-ARBA"/>
</dbReference>
<dbReference type="FunFam" id="3.30.60.90:FF:000001">
    <property type="entry name" value="Dystrophin isoform 2"/>
    <property type="match status" value="1"/>
</dbReference>
<reference evidence="20" key="1">
    <citation type="submission" date="2025-08" db="UniProtKB">
        <authorList>
            <consortium name="RefSeq"/>
        </authorList>
    </citation>
    <scope>IDENTIFICATION</scope>
</reference>
<dbReference type="SMART" id="SM00291">
    <property type="entry name" value="ZnF_ZZ"/>
    <property type="match status" value="1"/>
</dbReference>
<feature type="coiled-coil region" evidence="15">
    <location>
        <begin position="1060"/>
        <end position="1094"/>
    </location>
</feature>
<keyword evidence="9" id="KW-0472">Membrane</keyword>
<evidence type="ECO:0000256" key="16">
    <source>
        <dbReference type="SAM" id="MobiDB-lite"/>
    </source>
</evidence>
<feature type="domain" description="WW" evidence="17">
    <location>
        <begin position="589"/>
        <end position="622"/>
    </location>
</feature>
<dbReference type="Pfam" id="PF09068">
    <property type="entry name" value="EF-hand_2"/>
    <property type="match status" value="1"/>
</dbReference>
<dbReference type="CDD" id="cd00201">
    <property type="entry name" value="WW"/>
    <property type="match status" value="1"/>
</dbReference>
<dbReference type="SUPFAM" id="SSF57850">
    <property type="entry name" value="RING/U-box"/>
    <property type="match status" value="1"/>
</dbReference>
<sequence>MQRRDGCSVATPVDRRTPRATHAAPCDALPGQAAMTEGAARPRPPPPRKPDSLALAWPRWDDPPPPAPDTQRPTPAQLKDFDGFSPYTPPNPIQNDRRPRRPQSVVSPRPPVNHLARRPHSIGSVDDEWGPVPLLQPVPRRPRPVPGAMSTLPRATLLPSSRSDYQLQRPAIMTNGYGAVPPSTSRRLSLPGGVQNPPKTSATFHGLSALVGSYPSLGTPGTPSTPAAVREAVRHLLQQPRNGFPIMDQKLSLFIEILDAQERFSQDLQSEIETHRDVYASLTGTGRRLLGSLSSQEDAVMLQRRLDEMNQRWHHLKSKSMAIRNRLESNAEHWSALLLSLRELTEWVIRKETELNALAPPKGDLPALLKQQDDHRAFRRQLEDKRPVVESNLLSGRQYIANEPPLSDTSDTEAGRDNEGDSRGYRSAEEQARELARSIRREVAKLADKWNTLVDRSDAWGRCLDDAVQRVRTFTTSLDELAGRVQAAEAARSSWRGPGDARDARAQLDAVSRARAQLPPLRRLADELHAQAQQLARDKIQLPDHLLARLDDLNTRVSGLVSGGEERVRQLAGVARDGGAGAAQGFLAGSVEPPWERAVTPANVPYYINHELETTHWDHPKMIDLMNSLADLNEVRFSAYRTALKLRTVQKALCMHMLQLPAALEAFDSHGLRAQNDRLIDIPDMITVLTSLYEVIAAENPSLVNVPLCLDLSINWLLNVYDSQRTGQIRVLSFKVGLVLLCKGHLEEKYRYLFRLIADPTCRADQRKLGLLLHDCIQVPRQLGEVAAFGGSNIEPSVRSCFEQASAATKEGNKGGTLDRKVVNLPEKEKEKEEPPKDKTLERDADGQLQYIEAFHFLQWLQKEPQSMVWLPVLHRLAAAETAKHQAKCNICKEYPIIGFRYRCLKCFNFDMCQKCFFNGRKAKNHKLTHPMQEYCTATTSGEDVRDFTRALRNKFKSARYFKKHPRVGYLPVQTVLEGDALESPAPSPQHGAGAALGGDDMHSRLELYATRLAQVELGAKPGDTPDSDEEHQLIAQYCASLNGGGEADDAPRSPVQVVSIIHREQRHELEAMIRELEEENASLQAEYERLKAKQTPGSTPEEQHGVNENRNAPVDQDMMAEARLLRQHKGRLEARMQILEEHNRQLEAQLQRLRRLLDEPAQGSPPARTGTLQTRSVTASQLATDSPAKMHNGLYHESQTNDLGRAVEELVSVMTEDNPNQTSNSPPQYTNGKPPTKE</sequence>
<dbReference type="GO" id="GO:0030010">
    <property type="term" value="P:establishment of cell polarity"/>
    <property type="evidence" value="ECO:0007669"/>
    <property type="project" value="UniProtKB-ARBA"/>
</dbReference>
<keyword evidence="5" id="KW-0479">Metal-binding</keyword>
<comment type="subcellular location">
    <subcellularLocation>
        <location evidence="2">Cell membrane</location>
        <location evidence="2">Sarcolemma</location>
        <topology evidence="2">Peripheral membrane protein</topology>
        <orientation evidence="2">Cytoplasmic side</orientation>
    </subcellularLocation>
    <subcellularLocation>
        <location evidence="1">Cytoplasm</location>
        <location evidence="1">Cytoskeleton</location>
    </subcellularLocation>
</comment>
<dbReference type="SMART" id="SM00456">
    <property type="entry name" value="WW"/>
    <property type="match status" value="1"/>
</dbReference>
<evidence type="ECO:0000256" key="7">
    <source>
        <dbReference type="ARBA" id="ARBA00022833"/>
    </source>
</evidence>
<dbReference type="Gene3D" id="3.30.60.90">
    <property type="match status" value="1"/>
</dbReference>
<evidence type="ECO:0000256" key="2">
    <source>
        <dbReference type="ARBA" id="ARBA00004278"/>
    </source>
</evidence>
<evidence type="ECO:0000256" key="14">
    <source>
        <dbReference type="PROSITE-ProRule" id="PRU00228"/>
    </source>
</evidence>
<feature type="compositionally biased region" description="Polar residues" evidence="16">
    <location>
        <begin position="1216"/>
        <end position="1239"/>
    </location>
</feature>
<dbReference type="SUPFAM" id="SSF46966">
    <property type="entry name" value="Spectrin repeat"/>
    <property type="match status" value="2"/>
</dbReference>
<evidence type="ECO:0000256" key="10">
    <source>
        <dbReference type="ARBA" id="ARBA00023203"/>
    </source>
</evidence>
<dbReference type="Gene3D" id="2.20.70.10">
    <property type="match status" value="1"/>
</dbReference>
<dbReference type="Gene3D" id="1.20.58.60">
    <property type="match status" value="2"/>
</dbReference>
<keyword evidence="4" id="KW-0963">Cytoplasm</keyword>
<evidence type="ECO:0000256" key="6">
    <source>
        <dbReference type="ARBA" id="ARBA00022771"/>
    </source>
</evidence>
<keyword evidence="19" id="KW-1185">Reference proteome</keyword>
<evidence type="ECO:0000256" key="15">
    <source>
        <dbReference type="SAM" id="Coils"/>
    </source>
</evidence>
<dbReference type="GeneID" id="113501806"/>
<proteinExistence type="predicted"/>
<accession>A0A7E5WDX0</accession>
<dbReference type="InterPro" id="IPR036020">
    <property type="entry name" value="WW_dom_sf"/>
</dbReference>
<dbReference type="AlphaFoldDB" id="A0A7E5WDX0"/>
<dbReference type="RefSeq" id="XP_026738870.1">
    <property type="nucleotide sequence ID" value="XM_026883069.1"/>
</dbReference>
<dbReference type="GO" id="GO:0008270">
    <property type="term" value="F:zinc ion binding"/>
    <property type="evidence" value="ECO:0007669"/>
    <property type="project" value="UniProtKB-KW"/>
</dbReference>
<evidence type="ECO:0000256" key="5">
    <source>
        <dbReference type="ARBA" id="ARBA00022723"/>
    </source>
</evidence>
<evidence type="ECO:0000313" key="19">
    <source>
        <dbReference type="Proteomes" id="UP000322000"/>
    </source>
</evidence>
<keyword evidence="7" id="KW-0862">Zinc</keyword>
<dbReference type="Proteomes" id="UP000322000">
    <property type="component" value="Chromosome 16"/>
</dbReference>
<keyword evidence="3" id="KW-1003">Cell membrane</keyword>
<dbReference type="PROSITE" id="PS50020">
    <property type="entry name" value="WW_DOMAIN_2"/>
    <property type="match status" value="1"/>
</dbReference>
<evidence type="ECO:0000313" key="20">
    <source>
        <dbReference type="RefSeq" id="XP_026738870.1"/>
    </source>
</evidence>
<dbReference type="Pfam" id="PF09069">
    <property type="entry name" value="EF-hand_3"/>
    <property type="match status" value="2"/>
</dbReference>
<dbReference type="SUPFAM" id="SSF51045">
    <property type="entry name" value="WW domain"/>
    <property type="match status" value="1"/>
</dbReference>
<evidence type="ECO:0000256" key="1">
    <source>
        <dbReference type="ARBA" id="ARBA00004245"/>
    </source>
</evidence>
<dbReference type="PROSITE" id="PS50135">
    <property type="entry name" value="ZF_ZZ_2"/>
    <property type="match status" value="1"/>
</dbReference>
<dbReference type="PROSITE" id="PS01357">
    <property type="entry name" value="ZF_ZZ_1"/>
    <property type="match status" value="1"/>
</dbReference>
<dbReference type="GO" id="GO:0003779">
    <property type="term" value="F:actin binding"/>
    <property type="evidence" value="ECO:0007669"/>
    <property type="project" value="UniProtKB-KW"/>
</dbReference>
<keyword evidence="6 14" id="KW-0863">Zinc-finger</keyword>
<dbReference type="PANTHER" id="PTHR12268:SF14">
    <property type="entry name" value="DYSTROPHIN-1"/>
    <property type="match status" value="1"/>
</dbReference>
<keyword evidence="8" id="KW-0106">Calcium</keyword>
<feature type="compositionally biased region" description="Basic and acidic residues" evidence="16">
    <location>
        <begin position="413"/>
        <end position="430"/>
    </location>
</feature>
<feature type="region of interest" description="Disordered" evidence="16">
    <location>
        <begin position="393"/>
        <end position="430"/>
    </location>
</feature>
<evidence type="ECO:0000256" key="4">
    <source>
        <dbReference type="ARBA" id="ARBA00022490"/>
    </source>
</evidence>
<gene>
    <name evidence="20" type="primary">LOC113501806</name>
</gene>
<evidence type="ECO:0000259" key="18">
    <source>
        <dbReference type="PROSITE" id="PS50135"/>
    </source>
</evidence>
<dbReference type="GO" id="GO:0016010">
    <property type="term" value="C:dystrophin-associated glycoprotein complex"/>
    <property type="evidence" value="ECO:0007669"/>
    <property type="project" value="UniProtKB-ARBA"/>
</dbReference>
<evidence type="ECO:0000256" key="9">
    <source>
        <dbReference type="ARBA" id="ARBA00023136"/>
    </source>
</evidence>
<feature type="region of interest" description="Disordered" evidence="16">
    <location>
        <begin position="1160"/>
        <end position="1239"/>
    </location>
</feature>
<dbReference type="InterPro" id="IPR015153">
    <property type="entry name" value="EF-hand_dom_typ1"/>
</dbReference>
<keyword evidence="10" id="KW-0009">Actin-binding</keyword>
<dbReference type="InterPro" id="IPR001202">
    <property type="entry name" value="WW_dom"/>
</dbReference>
<dbReference type="GO" id="GO:0005856">
    <property type="term" value="C:cytoskeleton"/>
    <property type="evidence" value="ECO:0007669"/>
    <property type="project" value="UniProtKB-SubCell"/>
</dbReference>
<dbReference type="Pfam" id="PF00569">
    <property type="entry name" value="ZZ"/>
    <property type="match status" value="1"/>
</dbReference>
<dbReference type="GO" id="GO:0007274">
    <property type="term" value="P:neuromuscular synaptic transmission"/>
    <property type="evidence" value="ECO:0007669"/>
    <property type="project" value="UniProtKB-ARBA"/>
</dbReference>
<dbReference type="InterPro" id="IPR000433">
    <property type="entry name" value="Znf_ZZ"/>
</dbReference>
<dbReference type="PANTHER" id="PTHR12268">
    <property type="entry name" value="E3 UBIQUITIN-PROTEIN LIGASE KCMF1"/>
    <property type="match status" value="1"/>
</dbReference>
<dbReference type="GO" id="GO:0046716">
    <property type="term" value="P:muscle cell cellular homeostasis"/>
    <property type="evidence" value="ECO:0007669"/>
    <property type="project" value="UniProtKB-ARBA"/>
</dbReference>
<dbReference type="GO" id="GO:0042383">
    <property type="term" value="C:sarcolemma"/>
    <property type="evidence" value="ECO:0007669"/>
    <property type="project" value="UniProtKB-SubCell"/>
</dbReference>
<evidence type="ECO:0000256" key="11">
    <source>
        <dbReference type="ARBA" id="ARBA00023212"/>
    </source>
</evidence>
<organism evidence="19 20">
    <name type="scientific">Trichoplusia ni</name>
    <name type="common">Cabbage looper</name>
    <dbReference type="NCBI Taxonomy" id="7111"/>
    <lineage>
        <taxon>Eukaryota</taxon>
        <taxon>Metazoa</taxon>
        <taxon>Ecdysozoa</taxon>
        <taxon>Arthropoda</taxon>
        <taxon>Hexapoda</taxon>
        <taxon>Insecta</taxon>
        <taxon>Pterygota</taxon>
        <taxon>Neoptera</taxon>
        <taxon>Endopterygota</taxon>
        <taxon>Lepidoptera</taxon>
        <taxon>Glossata</taxon>
        <taxon>Ditrysia</taxon>
        <taxon>Noctuoidea</taxon>
        <taxon>Noctuidae</taxon>
        <taxon>Plusiinae</taxon>
        <taxon>Trichoplusia</taxon>
    </lineage>
</organism>
<dbReference type="Gene3D" id="1.10.238.10">
    <property type="entry name" value="EF-hand"/>
    <property type="match status" value="2"/>
</dbReference>
<dbReference type="InterPro" id="IPR050774">
    <property type="entry name" value="KCMF1/Dystrophin"/>
</dbReference>
<dbReference type="GO" id="GO:0005737">
    <property type="term" value="C:cytoplasm"/>
    <property type="evidence" value="ECO:0007669"/>
    <property type="project" value="UniProtKB-ARBA"/>
</dbReference>
<keyword evidence="11" id="KW-0206">Cytoskeleton</keyword>
<dbReference type="InterPro" id="IPR018159">
    <property type="entry name" value="Spectrin/alpha-actinin"/>
</dbReference>
<dbReference type="GO" id="GO:0031594">
    <property type="term" value="C:neuromuscular junction"/>
    <property type="evidence" value="ECO:0007669"/>
    <property type="project" value="UniProtKB-ARBA"/>
</dbReference>
<evidence type="ECO:0000256" key="8">
    <source>
        <dbReference type="ARBA" id="ARBA00022837"/>
    </source>
</evidence>
<dbReference type="InterPro" id="IPR015154">
    <property type="entry name" value="EF-hand_dom_typ2"/>
</dbReference>
<evidence type="ECO:0000256" key="12">
    <source>
        <dbReference type="ARBA" id="ARBA00065906"/>
    </source>
</evidence>
<dbReference type="Pfam" id="PF00397">
    <property type="entry name" value="WW"/>
    <property type="match status" value="1"/>
</dbReference>
<dbReference type="CDD" id="cd16242">
    <property type="entry name" value="EFh_DMD_like"/>
    <property type="match status" value="1"/>
</dbReference>
<comment type="subunit">
    <text evidence="12">Component of the dystrophin associated protein complex (DAPC). Interacts with Dg, via the Dg WW domain binding sites.</text>
</comment>
<keyword evidence="15" id="KW-0175">Coiled coil</keyword>
<evidence type="ECO:0000256" key="3">
    <source>
        <dbReference type="ARBA" id="ARBA00022475"/>
    </source>
</evidence>
<dbReference type="GO" id="GO:0048790">
    <property type="term" value="P:maintenance of presynaptic active zone structure"/>
    <property type="evidence" value="ECO:0007669"/>
    <property type="project" value="UniProtKB-ARBA"/>
</dbReference>
<dbReference type="SMART" id="SM00150">
    <property type="entry name" value="SPEC"/>
    <property type="match status" value="3"/>
</dbReference>
<feature type="compositionally biased region" description="Polar residues" evidence="16">
    <location>
        <begin position="1171"/>
        <end position="1185"/>
    </location>
</feature>
<dbReference type="GO" id="GO:0008586">
    <property type="term" value="P:imaginal disc-derived wing vein morphogenesis"/>
    <property type="evidence" value="ECO:0007669"/>
    <property type="project" value="UniProtKB-ARBA"/>
</dbReference>
<feature type="coiled-coil region" evidence="15">
    <location>
        <begin position="1130"/>
        <end position="1160"/>
    </location>
</feature>
<evidence type="ECO:0000259" key="17">
    <source>
        <dbReference type="PROSITE" id="PS50020"/>
    </source>
</evidence>
<dbReference type="SUPFAM" id="SSF47473">
    <property type="entry name" value="EF-hand"/>
    <property type="match status" value="2"/>
</dbReference>
<dbReference type="CDD" id="cd00176">
    <property type="entry name" value="SPEC"/>
    <property type="match status" value="1"/>
</dbReference>
<dbReference type="GO" id="GO:0046928">
    <property type="term" value="P:regulation of neurotransmitter secretion"/>
    <property type="evidence" value="ECO:0007669"/>
    <property type="project" value="UniProtKB-ARBA"/>
</dbReference>
<protein>
    <recommendedName>
        <fullName evidence="13">Protein detached</fullName>
    </recommendedName>
</protein>
<dbReference type="GO" id="GO:0007474">
    <property type="term" value="P:imaginal disc-derived wing vein specification"/>
    <property type="evidence" value="ECO:0007669"/>
    <property type="project" value="UniProtKB-ARBA"/>
</dbReference>
<name>A0A7E5WDX0_TRINI</name>
<dbReference type="InterPro" id="IPR011992">
    <property type="entry name" value="EF-hand-dom_pair"/>
</dbReference>